<sequence length="282" mass="31228">MLLANDDTEGSDTDVPLPGPCNETDINRSRSSYAPTVDADASSGSGPEPKWQKENLYSFAMDNKQFYIIYYNVDNAFPRKRVLTDRQTDKNFIIIIIMSAERRPLLDIGLPQGSPLRPVLCFRIHRDPAILTKSSLHLLVPPDHGWVVWSSPGGGGLGGLVVVVWSWVRIPAGADICVNNTNKLRNLVDIFVQVYYSLELAVGHQPKLDNTNAQGYLKPAPKTPARNTPASPGRCCTRLIRRSSTNGTPPGSQPPWIHAPHAARPHQTQREMARIAPKQNIR</sequence>
<comment type="caution">
    <text evidence="1">The sequence shown here is derived from an EMBL/GenBank/DDBJ whole genome shotgun (WGS) entry which is preliminary data.</text>
</comment>
<keyword evidence="2" id="KW-1185">Reference proteome</keyword>
<organism evidence="1 2">
    <name type="scientific">Choristoneura fumiferana</name>
    <name type="common">Spruce budworm moth</name>
    <name type="synonym">Archips fumiferana</name>
    <dbReference type="NCBI Taxonomy" id="7141"/>
    <lineage>
        <taxon>Eukaryota</taxon>
        <taxon>Metazoa</taxon>
        <taxon>Ecdysozoa</taxon>
        <taxon>Arthropoda</taxon>
        <taxon>Hexapoda</taxon>
        <taxon>Insecta</taxon>
        <taxon>Pterygota</taxon>
        <taxon>Neoptera</taxon>
        <taxon>Endopterygota</taxon>
        <taxon>Lepidoptera</taxon>
        <taxon>Glossata</taxon>
        <taxon>Ditrysia</taxon>
        <taxon>Tortricoidea</taxon>
        <taxon>Tortricidae</taxon>
        <taxon>Tortricinae</taxon>
        <taxon>Choristoneura</taxon>
    </lineage>
</organism>
<evidence type="ECO:0000313" key="2">
    <source>
        <dbReference type="Proteomes" id="UP001064048"/>
    </source>
</evidence>
<gene>
    <name evidence="1" type="ORF">MSG28_009547</name>
</gene>
<evidence type="ECO:0000313" key="1">
    <source>
        <dbReference type="EMBL" id="KAI8421494.1"/>
    </source>
</evidence>
<accession>A0ACC0JBN0</accession>
<dbReference type="Proteomes" id="UP001064048">
    <property type="component" value="Chromosome 16"/>
</dbReference>
<name>A0ACC0JBN0_CHOFU</name>
<reference evidence="1 2" key="1">
    <citation type="journal article" date="2022" name="Genome Biol. Evol.">
        <title>The Spruce Budworm Genome: Reconstructing the Evolutionary History of Antifreeze Proteins.</title>
        <authorList>
            <person name="Beliveau C."/>
            <person name="Gagne P."/>
            <person name="Picq S."/>
            <person name="Vernygora O."/>
            <person name="Keeling C.I."/>
            <person name="Pinkney K."/>
            <person name="Doucet D."/>
            <person name="Wen F."/>
            <person name="Johnston J.S."/>
            <person name="Maaroufi H."/>
            <person name="Boyle B."/>
            <person name="Laroche J."/>
            <person name="Dewar K."/>
            <person name="Juretic N."/>
            <person name="Blackburn G."/>
            <person name="Nisole A."/>
            <person name="Brunet B."/>
            <person name="Brandao M."/>
            <person name="Lumley L."/>
            <person name="Duan J."/>
            <person name="Quan G."/>
            <person name="Lucarotti C.J."/>
            <person name="Roe A.D."/>
            <person name="Sperling F.A.H."/>
            <person name="Levesque R.C."/>
            <person name="Cusson M."/>
        </authorList>
    </citation>
    <scope>NUCLEOTIDE SEQUENCE [LARGE SCALE GENOMIC DNA]</scope>
    <source>
        <strain evidence="1">Glfc:IPQL:Cfum</strain>
    </source>
</reference>
<protein>
    <submittedName>
        <fullName evidence="1">Uncharacterized protein</fullName>
    </submittedName>
</protein>
<proteinExistence type="predicted"/>
<dbReference type="EMBL" id="CM046116">
    <property type="protein sequence ID" value="KAI8421494.1"/>
    <property type="molecule type" value="Genomic_DNA"/>
</dbReference>